<evidence type="ECO:0000313" key="3">
    <source>
        <dbReference type="Proteomes" id="UP001154078"/>
    </source>
</evidence>
<reference evidence="2" key="1">
    <citation type="submission" date="2021-12" db="EMBL/GenBank/DDBJ databases">
        <authorList>
            <person name="King R."/>
        </authorList>
    </citation>
    <scope>NUCLEOTIDE SEQUENCE</scope>
</reference>
<feature type="domain" description="GST C-terminal" evidence="1">
    <location>
        <begin position="86"/>
        <end position="208"/>
    </location>
</feature>
<dbReference type="SFLD" id="SFLDS00019">
    <property type="entry name" value="Glutathione_Transferase_(cytos"/>
    <property type="match status" value="1"/>
</dbReference>
<protein>
    <recommendedName>
        <fullName evidence="1">GST C-terminal domain-containing protein</fullName>
    </recommendedName>
</protein>
<dbReference type="PANTHER" id="PTHR43969:SF7">
    <property type="entry name" value="GST-CONTAINING FLYWCH ZINC-FINGER PROTEIN"/>
    <property type="match status" value="1"/>
</dbReference>
<sequence>MQNLPLLIKNPLLLNNPKLFVSECCFNSLAIKLTASSINLNIYEEKVVGETELKLVDSRFILVNTQTILSYLVDKYAPNNSIYPKDLYKRAMINQILFFDNGTLGNKIQTILHQKISEENVHSLEESYKTIEQLLVETEYISGEHLTIADFCIVSSLIVAFILAPPNFQNYPKTEAWFKKIKSHPACVKHQGDIDNIEKCLKERKNSE</sequence>
<dbReference type="PANTHER" id="PTHR43969">
    <property type="entry name" value="GLUTATHIONE S TRANSFERASE D10, ISOFORM A-RELATED"/>
    <property type="match status" value="1"/>
</dbReference>
<dbReference type="GO" id="GO:0004364">
    <property type="term" value="F:glutathione transferase activity"/>
    <property type="evidence" value="ECO:0007669"/>
    <property type="project" value="TreeGrafter"/>
</dbReference>
<name>A0A9P0AQT4_BRAAE</name>
<evidence type="ECO:0000259" key="1">
    <source>
        <dbReference type="PROSITE" id="PS50405"/>
    </source>
</evidence>
<evidence type="ECO:0000313" key="2">
    <source>
        <dbReference type="EMBL" id="CAH0546310.1"/>
    </source>
</evidence>
<gene>
    <name evidence="2" type="ORF">MELIAE_LOCUS504</name>
</gene>
<dbReference type="FunFam" id="1.20.1050.10:FF:000007">
    <property type="entry name" value="Glutathione S-transferase 1-1"/>
    <property type="match status" value="1"/>
</dbReference>
<keyword evidence="3" id="KW-1185">Reference proteome</keyword>
<dbReference type="GO" id="GO:0006749">
    <property type="term" value="P:glutathione metabolic process"/>
    <property type="evidence" value="ECO:0007669"/>
    <property type="project" value="TreeGrafter"/>
</dbReference>
<dbReference type="Pfam" id="PF00043">
    <property type="entry name" value="GST_C"/>
    <property type="match status" value="1"/>
</dbReference>
<dbReference type="PROSITE" id="PS50405">
    <property type="entry name" value="GST_CTER"/>
    <property type="match status" value="1"/>
</dbReference>
<dbReference type="EMBL" id="OV121132">
    <property type="protein sequence ID" value="CAH0546310.1"/>
    <property type="molecule type" value="Genomic_DNA"/>
</dbReference>
<dbReference type="OrthoDB" id="2309723at2759"/>
<accession>A0A9P0AQT4</accession>
<dbReference type="SUPFAM" id="SSF47616">
    <property type="entry name" value="GST C-terminal domain-like"/>
    <property type="match status" value="1"/>
</dbReference>
<organism evidence="2 3">
    <name type="scientific">Brassicogethes aeneus</name>
    <name type="common">Rape pollen beetle</name>
    <name type="synonym">Meligethes aeneus</name>
    <dbReference type="NCBI Taxonomy" id="1431903"/>
    <lineage>
        <taxon>Eukaryota</taxon>
        <taxon>Metazoa</taxon>
        <taxon>Ecdysozoa</taxon>
        <taxon>Arthropoda</taxon>
        <taxon>Hexapoda</taxon>
        <taxon>Insecta</taxon>
        <taxon>Pterygota</taxon>
        <taxon>Neoptera</taxon>
        <taxon>Endopterygota</taxon>
        <taxon>Coleoptera</taxon>
        <taxon>Polyphaga</taxon>
        <taxon>Cucujiformia</taxon>
        <taxon>Nitidulidae</taxon>
        <taxon>Meligethinae</taxon>
        <taxon>Brassicogethes</taxon>
    </lineage>
</organism>
<dbReference type="InterPro" id="IPR004046">
    <property type="entry name" value="GST_C"/>
</dbReference>
<dbReference type="InterPro" id="IPR036282">
    <property type="entry name" value="Glutathione-S-Trfase_C_sf"/>
</dbReference>
<proteinExistence type="predicted"/>
<dbReference type="AlphaFoldDB" id="A0A9P0AQT4"/>
<dbReference type="Proteomes" id="UP001154078">
    <property type="component" value="Chromosome 1"/>
</dbReference>
<dbReference type="CDD" id="cd03177">
    <property type="entry name" value="GST_C_Delta_Epsilon"/>
    <property type="match status" value="1"/>
</dbReference>
<dbReference type="InterPro" id="IPR040079">
    <property type="entry name" value="Glutathione_S-Trfase"/>
</dbReference>
<dbReference type="Gene3D" id="1.20.1050.10">
    <property type="match status" value="1"/>
</dbReference>
<dbReference type="InterPro" id="IPR010987">
    <property type="entry name" value="Glutathione-S-Trfase_C-like"/>
</dbReference>